<dbReference type="InterPro" id="IPR029068">
    <property type="entry name" value="Glyas_Bleomycin-R_OHBP_Dase"/>
</dbReference>
<sequence>MREDLSFHHFALSVPDIDAAADWYSTMLDFLIERRFDLPGNIKAMFLQRGALRIELFQVPAPKPLPDERRDPRRDLETLGNKHLSFQTRHYDRLRKRLEDHDVRIILDIGENAEQGFFFHDNNDNVIEVLRSPG</sequence>
<evidence type="ECO:0000259" key="1">
    <source>
        <dbReference type="PROSITE" id="PS51819"/>
    </source>
</evidence>
<dbReference type="SUPFAM" id="SSF54593">
    <property type="entry name" value="Glyoxalase/Bleomycin resistance protein/Dihydroxybiphenyl dioxygenase"/>
    <property type="match status" value="1"/>
</dbReference>
<evidence type="ECO:0000313" key="3">
    <source>
        <dbReference type="Proteomes" id="UP000589292"/>
    </source>
</evidence>
<feature type="domain" description="VOC" evidence="1">
    <location>
        <begin position="6"/>
        <end position="132"/>
    </location>
</feature>
<dbReference type="EMBL" id="VDES01000002">
    <property type="protein sequence ID" value="MBA1375094.1"/>
    <property type="molecule type" value="Genomic_DNA"/>
</dbReference>
<dbReference type="Proteomes" id="UP000589292">
    <property type="component" value="Unassembled WGS sequence"/>
</dbReference>
<evidence type="ECO:0000313" key="2">
    <source>
        <dbReference type="EMBL" id="MBA1375094.1"/>
    </source>
</evidence>
<name>A0A7V8REQ2_9SPHN</name>
<dbReference type="PROSITE" id="PS51819">
    <property type="entry name" value="VOC"/>
    <property type="match status" value="1"/>
</dbReference>
<protein>
    <recommendedName>
        <fullName evidence="1">VOC domain-containing protein</fullName>
    </recommendedName>
</protein>
<keyword evidence="3" id="KW-1185">Reference proteome</keyword>
<dbReference type="RefSeq" id="WP_181267679.1">
    <property type="nucleotide sequence ID" value="NZ_BAAAGB010000001.1"/>
</dbReference>
<proteinExistence type="predicted"/>
<gene>
    <name evidence="2" type="ORF">FG486_12160</name>
</gene>
<accession>A0A7V8REQ2</accession>
<dbReference type="InterPro" id="IPR037523">
    <property type="entry name" value="VOC_core"/>
</dbReference>
<organism evidence="2 3">
    <name type="scientific">Sphingomonas ursincola</name>
    <dbReference type="NCBI Taxonomy" id="56361"/>
    <lineage>
        <taxon>Bacteria</taxon>
        <taxon>Pseudomonadati</taxon>
        <taxon>Pseudomonadota</taxon>
        <taxon>Alphaproteobacteria</taxon>
        <taxon>Sphingomonadales</taxon>
        <taxon>Sphingomonadaceae</taxon>
        <taxon>Sphingomonas</taxon>
    </lineage>
</organism>
<dbReference type="Gene3D" id="3.10.180.10">
    <property type="entry name" value="2,3-Dihydroxybiphenyl 1,2-Dioxygenase, domain 1"/>
    <property type="match status" value="1"/>
</dbReference>
<comment type="caution">
    <text evidence="2">The sequence shown here is derived from an EMBL/GenBank/DDBJ whole genome shotgun (WGS) entry which is preliminary data.</text>
</comment>
<dbReference type="Pfam" id="PF00903">
    <property type="entry name" value="Glyoxalase"/>
    <property type="match status" value="1"/>
</dbReference>
<reference evidence="2 3" key="1">
    <citation type="journal article" date="1994" name="Int. J. Syst. Bacteriol.">
        <title>Phylogenetic positions of novel aerobic, bacteriochlorophyll a-containing bacteria and description of Roseococcus thiosulfatophilus gen. nov., sp. nov., Erythromicrobium ramosum gen. nov., sp. nov., and Erythrobacter litoralis sp. nov.</title>
        <authorList>
            <person name="Yurkov V."/>
            <person name="Stackebrandt E."/>
            <person name="Holmes A."/>
            <person name="Fuerst J.A."/>
            <person name="Hugenholtz P."/>
            <person name="Golecki J."/>
            <person name="Gad'on N."/>
            <person name="Gorlenko V.M."/>
            <person name="Kompantseva E.I."/>
            <person name="Drews G."/>
        </authorList>
    </citation>
    <scope>NUCLEOTIDE SEQUENCE [LARGE SCALE GENOMIC DNA]</scope>
    <source>
        <strain evidence="2 3">KR-99</strain>
    </source>
</reference>
<dbReference type="InterPro" id="IPR004360">
    <property type="entry name" value="Glyas_Fos-R_dOase_dom"/>
</dbReference>
<dbReference type="AlphaFoldDB" id="A0A7V8REQ2"/>